<keyword evidence="3" id="KW-0560">Oxidoreductase</keyword>
<evidence type="ECO:0000256" key="1">
    <source>
        <dbReference type="ARBA" id="ARBA00006484"/>
    </source>
</evidence>
<keyword evidence="6" id="KW-1185">Reference proteome</keyword>
<evidence type="ECO:0000256" key="4">
    <source>
        <dbReference type="RuleBase" id="RU000363"/>
    </source>
</evidence>
<evidence type="ECO:0000313" key="5">
    <source>
        <dbReference type="EMBL" id="CZR68354.1"/>
    </source>
</evidence>
<dbReference type="GO" id="GO:0006654">
    <property type="term" value="P:phosphatidic acid biosynthetic process"/>
    <property type="evidence" value="ECO:0007669"/>
    <property type="project" value="TreeGrafter"/>
</dbReference>
<dbReference type="GO" id="GO:0005811">
    <property type="term" value="C:lipid droplet"/>
    <property type="evidence" value="ECO:0007669"/>
    <property type="project" value="TreeGrafter"/>
</dbReference>
<dbReference type="Gene3D" id="3.40.50.720">
    <property type="entry name" value="NAD(P)-binding Rossmann-like Domain"/>
    <property type="match status" value="1"/>
</dbReference>
<dbReference type="PRINTS" id="PR00081">
    <property type="entry name" value="GDHRDH"/>
</dbReference>
<dbReference type="AlphaFoldDB" id="A0A1L7XTI8"/>
<dbReference type="Pfam" id="PF00106">
    <property type="entry name" value="adh_short"/>
    <property type="match status" value="1"/>
</dbReference>
<organism evidence="5 6">
    <name type="scientific">Phialocephala subalpina</name>
    <dbReference type="NCBI Taxonomy" id="576137"/>
    <lineage>
        <taxon>Eukaryota</taxon>
        <taxon>Fungi</taxon>
        <taxon>Dikarya</taxon>
        <taxon>Ascomycota</taxon>
        <taxon>Pezizomycotina</taxon>
        <taxon>Leotiomycetes</taxon>
        <taxon>Helotiales</taxon>
        <taxon>Mollisiaceae</taxon>
        <taxon>Phialocephala</taxon>
        <taxon>Phialocephala fortinii species complex</taxon>
    </lineage>
</organism>
<dbReference type="CDD" id="cd05374">
    <property type="entry name" value="17beta-HSD-like_SDR_c"/>
    <property type="match status" value="1"/>
</dbReference>
<dbReference type="GO" id="GO:0004806">
    <property type="term" value="F:triacylglycerol lipase activity"/>
    <property type="evidence" value="ECO:0007669"/>
    <property type="project" value="TreeGrafter"/>
</dbReference>
<dbReference type="GO" id="GO:0000140">
    <property type="term" value="F:acylglycerone-phosphate reductase (NADP+) activity"/>
    <property type="evidence" value="ECO:0007669"/>
    <property type="project" value="TreeGrafter"/>
</dbReference>
<reference evidence="5 6" key="1">
    <citation type="submission" date="2016-03" db="EMBL/GenBank/DDBJ databases">
        <authorList>
            <person name="Ploux O."/>
        </authorList>
    </citation>
    <scope>NUCLEOTIDE SEQUENCE [LARGE SCALE GENOMIC DNA]</scope>
    <source>
        <strain evidence="5 6">UAMH 11012</strain>
    </source>
</reference>
<protein>
    <submittedName>
        <fullName evidence="5">Related to short-chain dehydrogenase/reductase</fullName>
    </submittedName>
</protein>
<dbReference type="GO" id="GO:0005783">
    <property type="term" value="C:endoplasmic reticulum"/>
    <property type="evidence" value="ECO:0007669"/>
    <property type="project" value="TreeGrafter"/>
</dbReference>
<dbReference type="PRINTS" id="PR00080">
    <property type="entry name" value="SDRFAMILY"/>
</dbReference>
<dbReference type="EMBL" id="FJOG01000054">
    <property type="protein sequence ID" value="CZR68354.1"/>
    <property type="molecule type" value="Genomic_DNA"/>
</dbReference>
<evidence type="ECO:0000256" key="2">
    <source>
        <dbReference type="ARBA" id="ARBA00022857"/>
    </source>
</evidence>
<name>A0A1L7XTI8_9HELO</name>
<proteinExistence type="inferred from homology"/>
<gene>
    <name evidence="5" type="ORF">PAC_18253</name>
</gene>
<dbReference type="InterPro" id="IPR002347">
    <property type="entry name" value="SDR_fam"/>
</dbReference>
<dbReference type="InterPro" id="IPR036291">
    <property type="entry name" value="NAD(P)-bd_dom_sf"/>
</dbReference>
<dbReference type="OrthoDB" id="2102561at2759"/>
<dbReference type="InterPro" id="IPR020904">
    <property type="entry name" value="Sc_DH/Rdtase_CS"/>
</dbReference>
<keyword evidence="2" id="KW-0521">NADP</keyword>
<dbReference type="STRING" id="576137.A0A1L7XTI8"/>
<dbReference type="GO" id="GO:0019433">
    <property type="term" value="P:triglyceride catabolic process"/>
    <property type="evidence" value="ECO:0007669"/>
    <property type="project" value="TreeGrafter"/>
</dbReference>
<accession>A0A1L7XTI8</accession>
<dbReference type="PROSITE" id="PS00061">
    <property type="entry name" value="ADH_SHORT"/>
    <property type="match status" value="1"/>
</dbReference>
<evidence type="ECO:0000313" key="6">
    <source>
        <dbReference type="Proteomes" id="UP000184330"/>
    </source>
</evidence>
<sequence length="356" mass="39474">MSGESGKKTERPKTVLITGCTPGGIGSALMNEFWSSYGPNAGRYNVFCTLRDMNCYYPATHPIQLKNLNWVPLDVTDQDSIDECLRLFKEKSGGDELDILINNAGKGYSMPLLDSDLNQARKIFDVNYFGALAVTQAFAPLIIKAKGRIVNISSVAQFAPVPWIGVYNSSKAALGMFSDTLRLEMAPFGVKVINVVTGGVESKMNDNNIKGVIAEGSFYAPSKDIIERMIAGETSLKHQSDQEAYAKKVVKHITSSNPSAQFFAGKQSTSLWLLDTFTWHTIWDWVMPGMTGLRELKAKRIPIEQVEKEERERLEREREVAAEAAAIEAAKEAKRKAFPPLRYVLTQAEPHSEEDA</sequence>
<evidence type="ECO:0000256" key="3">
    <source>
        <dbReference type="ARBA" id="ARBA00023002"/>
    </source>
</evidence>
<dbReference type="SUPFAM" id="SSF51735">
    <property type="entry name" value="NAD(P)-binding Rossmann-fold domains"/>
    <property type="match status" value="1"/>
</dbReference>
<dbReference type="Proteomes" id="UP000184330">
    <property type="component" value="Unassembled WGS sequence"/>
</dbReference>
<dbReference type="PANTHER" id="PTHR44169">
    <property type="entry name" value="NADPH-DEPENDENT 1-ACYLDIHYDROXYACETONE PHOSPHATE REDUCTASE"/>
    <property type="match status" value="1"/>
</dbReference>
<dbReference type="PANTHER" id="PTHR44169:SF3">
    <property type="entry name" value="SHORT-CHAIN DEHYDROGENASE SRDE"/>
    <property type="match status" value="1"/>
</dbReference>
<comment type="similarity">
    <text evidence="1 4">Belongs to the short-chain dehydrogenases/reductases (SDR) family.</text>
</comment>